<dbReference type="EMBL" id="BAABME010010253">
    <property type="protein sequence ID" value="GAA0176816.1"/>
    <property type="molecule type" value="Genomic_DNA"/>
</dbReference>
<evidence type="ECO:0000256" key="1">
    <source>
        <dbReference type="SAM" id="MobiDB-lite"/>
    </source>
</evidence>
<feature type="compositionally biased region" description="Basic and acidic residues" evidence="1">
    <location>
        <begin position="7"/>
        <end position="16"/>
    </location>
</feature>
<reference evidence="2 3" key="1">
    <citation type="submission" date="2024-01" db="EMBL/GenBank/DDBJ databases">
        <title>The complete chloroplast genome sequence of Lithospermum erythrorhizon: insights into the phylogenetic relationship among Boraginaceae species and the maternal lineages of purple gromwells.</title>
        <authorList>
            <person name="Okada T."/>
            <person name="Watanabe K."/>
        </authorList>
    </citation>
    <scope>NUCLEOTIDE SEQUENCE [LARGE SCALE GENOMIC DNA]</scope>
</reference>
<keyword evidence="3" id="KW-1185">Reference proteome</keyword>
<dbReference type="AlphaFoldDB" id="A0AAV3RND5"/>
<gene>
    <name evidence="2" type="ORF">LIER_29608</name>
</gene>
<proteinExistence type="predicted"/>
<organism evidence="2 3">
    <name type="scientific">Lithospermum erythrorhizon</name>
    <name type="common">Purple gromwell</name>
    <name type="synonym">Lithospermum officinale var. erythrorhizon</name>
    <dbReference type="NCBI Taxonomy" id="34254"/>
    <lineage>
        <taxon>Eukaryota</taxon>
        <taxon>Viridiplantae</taxon>
        <taxon>Streptophyta</taxon>
        <taxon>Embryophyta</taxon>
        <taxon>Tracheophyta</taxon>
        <taxon>Spermatophyta</taxon>
        <taxon>Magnoliopsida</taxon>
        <taxon>eudicotyledons</taxon>
        <taxon>Gunneridae</taxon>
        <taxon>Pentapetalae</taxon>
        <taxon>asterids</taxon>
        <taxon>lamiids</taxon>
        <taxon>Boraginales</taxon>
        <taxon>Boraginaceae</taxon>
        <taxon>Boraginoideae</taxon>
        <taxon>Lithospermeae</taxon>
        <taxon>Lithospermum</taxon>
    </lineage>
</organism>
<evidence type="ECO:0000313" key="3">
    <source>
        <dbReference type="Proteomes" id="UP001454036"/>
    </source>
</evidence>
<comment type="caution">
    <text evidence="2">The sequence shown here is derived from an EMBL/GenBank/DDBJ whole genome shotgun (WGS) entry which is preliminary data.</text>
</comment>
<protein>
    <submittedName>
        <fullName evidence="2">Uncharacterized protein</fullName>
    </submittedName>
</protein>
<name>A0AAV3RND5_LITER</name>
<sequence length="99" mass="11215">MGLDDIEVSHPNKDIDDNINTDNVHDDESENDEFDYDDAFSYDNDFVQSDRDALDGAYNPYFNIFVDSATNTSPIHVKEDVPLNNCPPHPLFSTSTDKI</sequence>
<evidence type="ECO:0000313" key="2">
    <source>
        <dbReference type="EMBL" id="GAA0176816.1"/>
    </source>
</evidence>
<feature type="region of interest" description="Disordered" evidence="1">
    <location>
        <begin position="1"/>
        <end position="32"/>
    </location>
</feature>
<accession>A0AAV3RND5</accession>
<dbReference type="Proteomes" id="UP001454036">
    <property type="component" value="Unassembled WGS sequence"/>
</dbReference>